<protein>
    <submittedName>
        <fullName evidence="2">Uncharacterized protein</fullName>
    </submittedName>
</protein>
<gene>
    <name evidence="2" type="ORF">M409DRAFT_53926</name>
</gene>
<reference evidence="2" key="1">
    <citation type="journal article" date="2020" name="Stud. Mycol.">
        <title>101 Dothideomycetes genomes: a test case for predicting lifestyles and emergence of pathogens.</title>
        <authorList>
            <person name="Haridas S."/>
            <person name="Albert R."/>
            <person name="Binder M."/>
            <person name="Bloem J."/>
            <person name="Labutti K."/>
            <person name="Salamov A."/>
            <person name="Andreopoulos B."/>
            <person name="Baker S."/>
            <person name="Barry K."/>
            <person name="Bills G."/>
            <person name="Bluhm B."/>
            <person name="Cannon C."/>
            <person name="Castanera R."/>
            <person name="Culley D."/>
            <person name="Daum C."/>
            <person name="Ezra D."/>
            <person name="Gonzalez J."/>
            <person name="Henrissat B."/>
            <person name="Kuo A."/>
            <person name="Liang C."/>
            <person name="Lipzen A."/>
            <person name="Lutzoni F."/>
            <person name="Magnuson J."/>
            <person name="Mondo S."/>
            <person name="Nolan M."/>
            <person name="Ohm R."/>
            <person name="Pangilinan J."/>
            <person name="Park H.-J."/>
            <person name="Ramirez L."/>
            <person name="Alfaro M."/>
            <person name="Sun H."/>
            <person name="Tritt A."/>
            <person name="Yoshinaga Y."/>
            <person name="Zwiers L.-H."/>
            <person name="Turgeon B."/>
            <person name="Goodwin S."/>
            <person name="Spatafora J."/>
            <person name="Crous P."/>
            <person name="Grigoriev I."/>
        </authorList>
    </citation>
    <scope>NUCLEOTIDE SEQUENCE</scope>
    <source>
        <strain evidence="2">ATCC 36951</strain>
    </source>
</reference>
<feature type="compositionally biased region" description="Basic residues" evidence="1">
    <location>
        <begin position="63"/>
        <end position="87"/>
    </location>
</feature>
<dbReference type="GeneID" id="54565785"/>
<evidence type="ECO:0000313" key="2">
    <source>
        <dbReference type="EMBL" id="KAF2167322.1"/>
    </source>
</evidence>
<accession>A0A6A6CN31</accession>
<evidence type="ECO:0000256" key="1">
    <source>
        <dbReference type="SAM" id="MobiDB-lite"/>
    </source>
</evidence>
<dbReference type="AlphaFoldDB" id="A0A6A6CN31"/>
<feature type="region of interest" description="Disordered" evidence="1">
    <location>
        <begin position="63"/>
        <end position="89"/>
    </location>
</feature>
<evidence type="ECO:0000313" key="3">
    <source>
        <dbReference type="Proteomes" id="UP000799537"/>
    </source>
</evidence>
<sequence length="137" mass="15012">MCASDAGLCVHVLFGSSPPQTSPNHLKAYAFQQQANPPLSRVQEAQQPHKKFSILPPPFNLQHRGKGGSRRWHRRASRGRVGRRHISTSRTAAGVERAVGEAELARKFMDDVVCVRSFDGGGGVFWKCGWGFCVPGS</sequence>
<dbReference type="Proteomes" id="UP000799537">
    <property type="component" value="Unassembled WGS sequence"/>
</dbReference>
<name>A0A6A6CN31_ZASCE</name>
<dbReference type="RefSeq" id="XP_033668211.1">
    <property type="nucleotide sequence ID" value="XM_033812513.1"/>
</dbReference>
<organism evidence="2 3">
    <name type="scientific">Zasmidium cellare ATCC 36951</name>
    <dbReference type="NCBI Taxonomy" id="1080233"/>
    <lineage>
        <taxon>Eukaryota</taxon>
        <taxon>Fungi</taxon>
        <taxon>Dikarya</taxon>
        <taxon>Ascomycota</taxon>
        <taxon>Pezizomycotina</taxon>
        <taxon>Dothideomycetes</taxon>
        <taxon>Dothideomycetidae</taxon>
        <taxon>Mycosphaerellales</taxon>
        <taxon>Mycosphaerellaceae</taxon>
        <taxon>Zasmidium</taxon>
    </lineage>
</organism>
<dbReference type="EMBL" id="ML993593">
    <property type="protein sequence ID" value="KAF2167322.1"/>
    <property type="molecule type" value="Genomic_DNA"/>
</dbReference>
<proteinExistence type="predicted"/>
<keyword evidence="3" id="KW-1185">Reference proteome</keyword>